<evidence type="ECO:0000256" key="4">
    <source>
        <dbReference type="ARBA" id="ARBA00042988"/>
    </source>
</evidence>
<dbReference type="PANTHER" id="PTHR22604:SF105">
    <property type="entry name" value="TRANS-1,2-DIHYDROBENZENE-1,2-DIOL DEHYDROGENASE"/>
    <property type="match status" value="1"/>
</dbReference>
<dbReference type="AlphaFoldDB" id="A0A642V8H2"/>
<dbReference type="PANTHER" id="PTHR22604">
    <property type="entry name" value="OXIDOREDUCTASES"/>
    <property type="match status" value="1"/>
</dbReference>
<dbReference type="EMBL" id="SWFS01000264">
    <property type="protein sequence ID" value="KAA8912139.1"/>
    <property type="molecule type" value="Genomic_DNA"/>
</dbReference>
<dbReference type="Pfam" id="PF01408">
    <property type="entry name" value="GFO_IDH_MocA"/>
    <property type="match status" value="1"/>
</dbReference>
<name>A0A642V8H2_9ASCO</name>
<dbReference type="EC" id="1.1.1.179" evidence="3"/>
<dbReference type="Gene3D" id="3.40.50.720">
    <property type="entry name" value="NAD(P)-binding Rossmann-like Domain"/>
    <property type="match status" value="1"/>
</dbReference>
<reference evidence="8" key="1">
    <citation type="journal article" date="2019" name="G3 (Bethesda)">
        <title>Genome Assemblies of Two Rare Opportunistic Yeast Pathogens: Diutina rugosa (syn. Candida rugosa) and Trichomonascus ciferrii (syn. Candida ciferrii).</title>
        <authorList>
            <person name="Mixao V."/>
            <person name="Saus E."/>
            <person name="Hansen A.P."/>
            <person name="Lass-Florl C."/>
            <person name="Gabaldon T."/>
        </authorList>
    </citation>
    <scope>NUCLEOTIDE SEQUENCE</scope>
    <source>
        <strain evidence="8">CBS 4856</strain>
    </source>
</reference>
<dbReference type="InterPro" id="IPR055170">
    <property type="entry name" value="GFO_IDH_MocA-like_dom"/>
</dbReference>
<evidence type="ECO:0000259" key="6">
    <source>
        <dbReference type="Pfam" id="PF01408"/>
    </source>
</evidence>
<dbReference type="Proteomes" id="UP000761534">
    <property type="component" value="Unassembled WGS sequence"/>
</dbReference>
<accession>A0A642V8H2</accession>
<proteinExistence type="inferred from homology"/>
<evidence type="ECO:0000256" key="5">
    <source>
        <dbReference type="ARBA" id="ARBA00049233"/>
    </source>
</evidence>
<dbReference type="SUPFAM" id="SSF51735">
    <property type="entry name" value="NAD(P)-binding Rossmann-fold domains"/>
    <property type="match status" value="1"/>
</dbReference>
<comment type="catalytic activity">
    <reaction evidence="5">
        <text>D-xylose + NADP(+) = D-xylono-1,5-lactone + NADPH + H(+)</text>
        <dbReference type="Rhea" id="RHEA:22000"/>
        <dbReference type="ChEBI" id="CHEBI:15378"/>
        <dbReference type="ChEBI" id="CHEBI:15867"/>
        <dbReference type="ChEBI" id="CHEBI:53455"/>
        <dbReference type="ChEBI" id="CHEBI:57783"/>
        <dbReference type="ChEBI" id="CHEBI:58349"/>
        <dbReference type="EC" id="1.1.1.179"/>
    </reaction>
</comment>
<dbReference type="InterPro" id="IPR050984">
    <property type="entry name" value="Gfo/Idh/MocA_domain"/>
</dbReference>
<dbReference type="OrthoDB" id="2129491at2759"/>
<protein>
    <recommendedName>
        <fullName evidence="3">D-xylose 1-dehydrogenase (NADP(+), D-xylono-1,5-lactone-forming)</fullName>
        <ecNumber evidence="3">1.1.1.179</ecNumber>
    </recommendedName>
    <alternativeName>
        <fullName evidence="4">D-xylose-NADP dehydrogenase</fullName>
    </alternativeName>
</protein>
<feature type="domain" description="GFO/IDH/MocA-like oxidoreductase" evidence="7">
    <location>
        <begin position="193"/>
        <end position="314"/>
    </location>
</feature>
<evidence type="ECO:0000313" key="9">
    <source>
        <dbReference type="Proteomes" id="UP000761534"/>
    </source>
</evidence>
<dbReference type="GO" id="GO:0047837">
    <property type="term" value="F:D-xylose 1-dehydrogenase (NADP+) activity"/>
    <property type="evidence" value="ECO:0007669"/>
    <property type="project" value="UniProtKB-EC"/>
</dbReference>
<evidence type="ECO:0000259" key="7">
    <source>
        <dbReference type="Pfam" id="PF22725"/>
    </source>
</evidence>
<evidence type="ECO:0000256" key="3">
    <source>
        <dbReference type="ARBA" id="ARBA00038984"/>
    </source>
</evidence>
<dbReference type="SUPFAM" id="SSF55347">
    <property type="entry name" value="Glyceraldehyde-3-phosphate dehydrogenase-like, C-terminal domain"/>
    <property type="match status" value="1"/>
</dbReference>
<comment type="similarity">
    <text evidence="1">Belongs to the Gfo/Idh/MocA family.</text>
</comment>
<evidence type="ECO:0000256" key="2">
    <source>
        <dbReference type="ARBA" id="ARBA00023002"/>
    </source>
</evidence>
<keyword evidence="9" id="KW-1185">Reference proteome</keyword>
<organism evidence="8 9">
    <name type="scientific">Trichomonascus ciferrii</name>
    <dbReference type="NCBI Taxonomy" id="44093"/>
    <lineage>
        <taxon>Eukaryota</taxon>
        <taxon>Fungi</taxon>
        <taxon>Dikarya</taxon>
        <taxon>Ascomycota</taxon>
        <taxon>Saccharomycotina</taxon>
        <taxon>Dipodascomycetes</taxon>
        <taxon>Dipodascales</taxon>
        <taxon>Trichomonascaceae</taxon>
        <taxon>Trichomonascus</taxon>
        <taxon>Trichomonascus ciferrii complex</taxon>
    </lineage>
</organism>
<evidence type="ECO:0000256" key="1">
    <source>
        <dbReference type="ARBA" id="ARBA00010928"/>
    </source>
</evidence>
<dbReference type="Pfam" id="PF22725">
    <property type="entry name" value="GFO_IDH_MocA_C3"/>
    <property type="match status" value="1"/>
</dbReference>
<sequence length="415" mass="46986">MRGIVSYLGRWDVSAGYYKYGGHPTDDYEHCVFWHGKELTMFTCRWGILATGGIARTFVKDLLLDPKTRDVEDVKHEVVAAASSSSKARAEEFVSGFGLDTAKVACYGNYEELVNDKNVDIIYVATPHGLHYDNVKLALNAGKHVLCEKAFTVNEQQAAHLIKIAQEKNLFLMEAVWTRFFPLSQTLQRLLFKDRILGKLLRVSADNCIPFDVDTLPLSHRMLDPKLAGGALLDLGIYALTWIFMIAYNDPENGHAIPQVTSTMIKNKRTQVDETTNMNLLFPGSGVNCVATTSMRLRTSEECVCRIEGEKGVVTVQWAPFRPQSFTVYLNRDFFEPGLDITKKGFDKEGEKQTFEIPGQGMFWEADECARCIRDGKKESDVMPLEESRVVMSVMDQVRRDNHFYYPPEIEKCDS</sequence>
<feature type="domain" description="Gfo/Idh/MocA-like oxidoreductase N-terminal" evidence="6">
    <location>
        <begin position="45"/>
        <end position="173"/>
    </location>
</feature>
<evidence type="ECO:0000313" key="8">
    <source>
        <dbReference type="EMBL" id="KAA8912139.1"/>
    </source>
</evidence>
<dbReference type="InterPro" id="IPR036291">
    <property type="entry name" value="NAD(P)-bd_dom_sf"/>
</dbReference>
<comment type="caution">
    <text evidence="8">The sequence shown here is derived from an EMBL/GenBank/DDBJ whole genome shotgun (WGS) entry which is preliminary data.</text>
</comment>
<keyword evidence="2" id="KW-0560">Oxidoreductase</keyword>
<dbReference type="InterPro" id="IPR000683">
    <property type="entry name" value="Gfo/Idh/MocA-like_OxRdtase_N"/>
</dbReference>
<dbReference type="VEuPathDB" id="FungiDB:TRICI_003604"/>
<dbReference type="GO" id="GO:0000166">
    <property type="term" value="F:nucleotide binding"/>
    <property type="evidence" value="ECO:0007669"/>
    <property type="project" value="InterPro"/>
</dbReference>
<gene>
    <name evidence="8" type="ORF">TRICI_003604</name>
</gene>
<dbReference type="Gene3D" id="3.30.360.10">
    <property type="entry name" value="Dihydrodipicolinate Reductase, domain 2"/>
    <property type="match status" value="1"/>
</dbReference>